<dbReference type="InterPro" id="IPR050295">
    <property type="entry name" value="Plant_2OG-oxidoreductases"/>
</dbReference>
<dbReference type="InterPro" id="IPR005123">
    <property type="entry name" value="Oxoglu/Fe-dep_dioxygenase_dom"/>
</dbReference>
<dbReference type="Gene3D" id="2.60.120.330">
    <property type="entry name" value="B-lactam Antibiotic, Isopenicillin N Synthase, Chain"/>
    <property type="match status" value="1"/>
</dbReference>
<dbReference type="Proteomes" id="UP000235145">
    <property type="component" value="Unassembled WGS sequence"/>
</dbReference>
<feature type="domain" description="Fe2OG dioxygenase" evidence="3">
    <location>
        <begin position="34"/>
        <end position="139"/>
    </location>
</feature>
<evidence type="ECO:0000259" key="3">
    <source>
        <dbReference type="PROSITE" id="PS51471"/>
    </source>
</evidence>
<dbReference type="EMBL" id="NBSK02000003">
    <property type="protein sequence ID" value="KAJ0214993.1"/>
    <property type="molecule type" value="Genomic_DNA"/>
</dbReference>
<keyword evidence="1" id="KW-0479">Metal-binding</keyword>
<sequence>MTREIKSVTLKTLIFIAKDLKIKVKDMKLLFDEGLQSMRMKYYPPCLEPEKVIGLRPHSDPLEITFVIQINEVEGLQIKKDGIWIPIKPLPNAFMHSQSWAHHRDVDFGPAPSLITHETPPKFIRVSLVDYFKKFFSRELKTKSNIEQYCI</sequence>
<comment type="caution">
    <text evidence="4">The sequence shown here is derived from an EMBL/GenBank/DDBJ whole genome shotgun (WGS) entry which is preliminary data.</text>
</comment>
<gene>
    <name evidence="4" type="ORF">LSAT_V11C300144560</name>
</gene>
<organism evidence="4 5">
    <name type="scientific">Lactuca sativa</name>
    <name type="common">Garden lettuce</name>
    <dbReference type="NCBI Taxonomy" id="4236"/>
    <lineage>
        <taxon>Eukaryota</taxon>
        <taxon>Viridiplantae</taxon>
        <taxon>Streptophyta</taxon>
        <taxon>Embryophyta</taxon>
        <taxon>Tracheophyta</taxon>
        <taxon>Spermatophyta</taxon>
        <taxon>Magnoliopsida</taxon>
        <taxon>eudicotyledons</taxon>
        <taxon>Gunneridae</taxon>
        <taxon>Pentapetalae</taxon>
        <taxon>asterids</taxon>
        <taxon>campanulids</taxon>
        <taxon>Asterales</taxon>
        <taxon>Asteraceae</taxon>
        <taxon>Cichorioideae</taxon>
        <taxon>Cichorieae</taxon>
        <taxon>Lactucinae</taxon>
        <taxon>Lactuca</taxon>
    </lineage>
</organism>
<dbReference type="PANTHER" id="PTHR47991">
    <property type="entry name" value="OXOGLUTARATE/IRON-DEPENDENT DIOXYGENASE"/>
    <property type="match status" value="1"/>
</dbReference>
<protein>
    <recommendedName>
        <fullName evidence="3">Fe2OG dioxygenase domain-containing protein</fullName>
    </recommendedName>
</protein>
<evidence type="ECO:0000256" key="2">
    <source>
        <dbReference type="ARBA" id="ARBA00023004"/>
    </source>
</evidence>
<dbReference type="Pfam" id="PF03171">
    <property type="entry name" value="2OG-FeII_Oxy"/>
    <property type="match status" value="1"/>
</dbReference>
<evidence type="ECO:0000313" key="4">
    <source>
        <dbReference type="EMBL" id="KAJ0214993.1"/>
    </source>
</evidence>
<dbReference type="PROSITE" id="PS51471">
    <property type="entry name" value="FE2OG_OXY"/>
    <property type="match status" value="1"/>
</dbReference>
<reference evidence="4 5" key="1">
    <citation type="journal article" date="2017" name="Nat. Commun.">
        <title>Genome assembly with in vitro proximity ligation data and whole-genome triplication in lettuce.</title>
        <authorList>
            <person name="Reyes-Chin-Wo S."/>
            <person name="Wang Z."/>
            <person name="Yang X."/>
            <person name="Kozik A."/>
            <person name="Arikit S."/>
            <person name="Song C."/>
            <person name="Xia L."/>
            <person name="Froenicke L."/>
            <person name="Lavelle D.O."/>
            <person name="Truco M.J."/>
            <person name="Xia R."/>
            <person name="Zhu S."/>
            <person name="Xu C."/>
            <person name="Xu H."/>
            <person name="Xu X."/>
            <person name="Cox K."/>
            <person name="Korf I."/>
            <person name="Meyers B.C."/>
            <person name="Michelmore R.W."/>
        </authorList>
    </citation>
    <scope>NUCLEOTIDE SEQUENCE [LARGE SCALE GENOMIC DNA]</scope>
    <source>
        <strain evidence="5">cv. Salinas</strain>
        <tissue evidence="4">Seedlings</tissue>
    </source>
</reference>
<name>A0A9R1W038_LACSA</name>
<evidence type="ECO:0000256" key="1">
    <source>
        <dbReference type="ARBA" id="ARBA00022723"/>
    </source>
</evidence>
<dbReference type="InterPro" id="IPR044861">
    <property type="entry name" value="IPNS-like_FE2OG_OXY"/>
</dbReference>
<dbReference type="GO" id="GO:0046872">
    <property type="term" value="F:metal ion binding"/>
    <property type="evidence" value="ECO:0007669"/>
    <property type="project" value="UniProtKB-KW"/>
</dbReference>
<dbReference type="AlphaFoldDB" id="A0A9R1W038"/>
<keyword evidence="2" id="KW-0408">Iron</keyword>
<dbReference type="SUPFAM" id="SSF51197">
    <property type="entry name" value="Clavaminate synthase-like"/>
    <property type="match status" value="1"/>
</dbReference>
<proteinExistence type="predicted"/>
<keyword evidence="5" id="KW-1185">Reference proteome</keyword>
<dbReference type="InterPro" id="IPR027443">
    <property type="entry name" value="IPNS-like_sf"/>
</dbReference>
<evidence type="ECO:0000313" key="5">
    <source>
        <dbReference type="Proteomes" id="UP000235145"/>
    </source>
</evidence>
<accession>A0A9R1W038</accession>